<organism evidence="4 5">
    <name type="scientific">Fertoeibacter niger</name>
    <dbReference type="NCBI Taxonomy" id="2656921"/>
    <lineage>
        <taxon>Bacteria</taxon>
        <taxon>Pseudomonadati</taxon>
        <taxon>Pseudomonadota</taxon>
        <taxon>Alphaproteobacteria</taxon>
        <taxon>Rhodobacterales</taxon>
        <taxon>Paracoccaceae</taxon>
        <taxon>Fertoeibacter</taxon>
    </lineage>
</organism>
<evidence type="ECO:0000313" key="4">
    <source>
        <dbReference type="EMBL" id="NUB45917.1"/>
    </source>
</evidence>
<comment type="caution">
    <text evidence="4">The sequence shown here is derived from an EMBL/GenBank/DDBJ whole genome shotgun (WGS) entry which is preliminary data.</text>
</comment>
<evidence type="ECO:0000313" key="5">
    <source>
        <dbReference type="Proteomes" id="UP000484076"/>
    </source>
</evidence>
<dbReference type="InterPro" id="IPR050595">
    <property type="entry name" value="Bact_response_regulator"/>
</dbReference>
<keyword evidence="1 2" id="KW-0597">Phosphoprotein</keyword>
<proteinExistence type="predicted"/>
<dbReference type="PANTHER" id="PTHR44591">
    <property type="entry name" value="STRESS RESPONSE REGULATOR PROTEIN 1"/>
    <property type="match status" value="1"/>
</dbReference>
<accession>A0A8X8H420</accession>
<feature type="modified residue" description="4-aspartylphosphate" evidence="2">
    <location>
        <position position="55"/>
    </location>
</feature>
<gene>
    <name evidence="4" type="ORF">GEU84_016085</name>
</gene>
<dbReference type="PANTHER" id="PTHR44591:SF25">
    <property type="entry name" value="CHEMOTAXIS TWO-COMPONENT RESPONSE REGULATOR"/>
    <property type="match status" value="1"/>
</dbReference>
<protein>
    <submittedName>
        <fullName evidence="4">Response regulator</fullName>
    </submittedName>
</protein>
<dbReference type="PROSITE" id="PS50110">
    <property type="entry name" value="RESPONSE_REGULATORY"/>
    <property type="match status" value="1"/>
</dbReference>
<dbReference type="AlphaFoldDB" id="A0A8X8H420"/>
<reference evidence="4" key="1">
    <citation type="submission" date="2020-05" db="EMBL/GenBank/DDBJ databases">
        <title>Fertoebacter nigrum gen. nov., sp. nov., a new member of the family Rhodobacteraceae.</title>
        <authorList>
            <person name="Szuroczki S."/>
            <person name="Abbaszade G."/>
            <person name="Buni D."/>
            <person name="Schumann P."/>
            <person name="Toth E."/>
        </authorList>
    </citation>
    <scope>NUCLEOTIDE SEQUENCE</scope>
    <source>
        <strain evidence="4">RG-N-1a</strain>
    </source>
</reference>
<dbReference type="InterPro" id="IPR011006">
    <property type="entry name" value="CheY-like_superfamily"/>
</dbReference>
<dbReference type="Pfam" id="PF00072">
    <property type="entry name" value="Response_reg"/>
    <property type="match status" value="1"/>
</dbReference>
<name>A0A8X8H420_9RHOB</name>
<dbReference type="GO" id="GO:0000160">
    <property type="term" value="P:phosphorelay signal transduction system"/>
    <property type="evidence" value="ECO:0007669"/>
    <property type="project" value="InterPro"/>
</dbReference>
<evidence type="ECO:0000256" key="2">
    <source>
        <dbReference type="PROSITE-ProRule" id="PRU00169"/>
    </source>
</evidence>
<dbReference type="RefSeq" id="WP_152827966.1">
    <property type="nucleotide sequence ID" value="NZ_WHUT02000010.1"/>
</dbReference>
<feature type="domain" description="Response regulatory" evidence="3">
    <location>
        <begin position="7"/>
        <end position="118"/>
    </location>
</feature>
<dbReference type="EMBL" id="WHUT02000010">
    <property type="protein sequence ID" value="NUB45917.1"/>
    <property type="molecule type" value="Genomic_DNA"/>
</dbReference>
<sequence length="122" mass="13073">MGIDPHLVGIVDDDSSVRIAIGSLLRSLGYGTVLFASAEEFLAAETEALDCLLCDINMPGMTGWELVAWMKDRGRVLPTIMITAFDEGGANGTAISGIRVFKKPFAADQMAEAIRLAIAKRD</sequence>
<dbReference type="Proteomes" id="UP000484076">
    <property type="component" value="Unassembled WGS sequence"/>
</dbReference>
<evidence type="ECO:0000259" key="3">
    <source>
        <dbReference type="PROSITE" id="PS50110"/>
    </source>
</evidence>
<dbReference type="InterPro" id="IPR001789">
    <property type="entry name" value="Sig_transdc_resp-reg_receiver"/>
</dbReference>
<dbReference type="Gene3D" id="3.40.50.2300">
    <property type="match status" value="1"/>
</dbReference>
<dbReference type="SMART" id="SM00448">
    <property type="entry name" value="REC"/>
    <property type="match status" value="1"/>
</dbReference>
<keyword evidence="5" id="KW-1185">Reference proteome</keyword>
<evidence type="ECO:0000256" key="1">
    <source>
        <dbReference type="ARBA" id="ARBA00022553"/>
    </source>
</evidence>
<dbReference type="SUPFAM" id="SSF52172">
    <property type="entry name" value="CheY-like"/>
    <property type="match status" value="1"/>
</dbReference>